<gene>
    <name evidence="2" type="ORF">SDJN03_00552</name>
</gene>
<sequence>MHVIAPPCSHNGQDPRPRFSTPWSSNVREAIKNLPCKRGGDMKGEAMDGATRSRKMEALERWEGGGWRGLVLMLWEKRIS</sequence>
<evidence type="ECO:0000313" key="2">
    <source>
        <dbReference type="EMBL" id="KAG6607210.1"/>
    </source>
</evidence>
<reference evidence="2 3" key="1">
    <citation type="journal article" date="2021" name="Hortic Res">
        <title>The domestication of Cucurbita argyrosperma as revealed by the genome of its wild relative.</title>
        <authorList>
            <person name="Barrera-Redondo J."/>
            <person name="Sanchez-de la Vega G."/>
            <person name="Aguirre-Liguori J.A."/>
            <person name="Castellanos-Morales G."/>
            <person name="Gutierrez-Guerrero Y.T."/>
            <person name="Aguirre-Dugua X."/>
            <person name="Aguirre-Planter E."/>
            <person name="Tenaillon M.I."/>
            <person name="Lira-Saade R."/>
            <person name="Eguiarte L.E."/>
        </authorList>
    </citation>
    <scope>NUCLEOTIDE SEQUENCE [LARGE SCALE GENOMIC DNA]</scope>
    <source>
        <strain evidence="2">JBR-2021</strain>
    </source>
</reference>
<evidence type="ECO:0000256" key="1">
    <source>
        <dbReference type="SAM" id="MobiDB-lite"/>
    </source>
</evidence>
<keyword evidence="3" id="KW-1185">Reference proteome</keyword>
<evidence type="ECO:0000313" key="3">
    <source>
        <dbReference type="Proteomes" id="UP000685013"/>
    </source>
</evidence>
<organism evidence="2 3">
    <name type="scientific">Cucurbita argyrosperma subsp. sororia</name>
    <dbReference type="NCBI Taxonomy" id="37648"/>
    <lineage>
        <taxon>Eukaryota</taxon>
        <taxon>Viridiplantae</taxon>
        <taxon>Streptophyta</taxon>
        <taxon>Embryophyta</taxon>
        <taxon>Tracheophyta</taxon>
        <taxon>Spermatophyta</taxon>
        <taxon>Magnoliopsida</taxon>
        <taxon>eudicotyledons</taxon>
        <taxon>Gunneridae</taxon>
        <taxon>Pentapetalae</taxon>
        <taxon>rosids</taxon>
        <taxon>fabids</taxon>
        <taxon>Cucurbitales</taxon>
        <taxon>Cucurbitaceae</taxon>
        <taxon>Cucurbiteae</taxon>
        <taxon>Cucurbita</taxon>
    </lineage>
</organism>
<dbReference type="AlphaFoldDB" id="A0AAV6P3J3"/>
<feature type="region of interest" description="Disordered" evidence="1">
    <location>
        <begin position="1"/>
        <end position="23"/>
    </location>
</feature>
<dbReference type="EMBL" id="JAGKQH010000001">
    <property type="protein sequence ID" value="KAG6607210.1"/>
    <property type="molecule type" value="Genomic_DNA"/>
</dbReference>
<name>A0AAV6P3J3_9ROSI</name>
<proteinExistence type="predicted"/>
<protein>
    <submittedName>
        <fullName evidence="2">Uncharacterized protein</fullName>
    </submittedName>
</protein>
<comment type="caution">
    <text evidence="2">The sequence shown here is derived from an EMBL/GenBank/DDBJ whole genome shotgun (WGS) entry which is preliminary data.</text>
</comment>
<dbReference type="Proteomes" id="UP000685013">
    <property type="component" value="Chromosome 1"/>
</dbReference>
<feature type="non-terminal residue" evidence="2">
    <location>
        <position position="1"/>
    </location>
</feature>
<accession>A0AAV6P3J3</accession>